<dbReference type="AlphaFoldDB" id="A0A2V5I998"/>
<dbReference type="Proteomes" id="UP000248817">
    <property type="component" value="Unassembled WGS sequence"/>
</dbReference>
<keyword evidence="3" id="KW-1185">Reference proteome</keyword>
<accession>A0A2V5I998</accession>
<feature type="region of interest" description="Disordered" evidence="1">
    <location>
        <begin position="249"/>
        <end position="399"/>
    </location>
</feature>
<proteinExistence type="predicted"/>
<feature type="compositionally biased region" description="Pro residues" evidence="1">
    <location>
        <begin position="349"/>
        <end position="359"/>
    </location>
</feature>
<protein>
    <submittedName>
        <fullName evidence="2">Uncharacterized protein</fullName>
    </submittedName>
</protein>
<dbReference type="EMBL" id="KZ825491">
    <property type="protein sequence ID" value="PYI32621.1"/>
    <property type="molecule type" value="Genomic_DNA"/>
</dbReference>
<organism evidence="2 3">
    <name type="scientific">Aspergillus indologenus CBS 114.80</name>
    <dbReference type="NCBI Taxonomy" id="1450541"/>
    <lineage>
        <taxon>Eukaryota</taxon>
        <taxon>Fungi</taxon>
        <taxon>Dikarya</taxon>
        <taxon>Ascomycota</taxon>
        <taxon>Pezizomycotina</taxon>
        <taxon>Eurotiomycetes</taxon>
        <taxon>Eurotiomycetidae</taxon>
        <taxon>Eurotiales</taxon>
        <taxon>Aspergillaceae</taxon>
        <taxon>Aspergillus</taxon>
        <taxon>Aspergillus subgen. Circumdati</taxon>
    </lineage>
</organism>
<reference evidence="2 3" key="1">
    <citation type="submission" date="2018-02" db="EMBL/GenBank/DDBJ databases">
        <title>The genomes of Aspergillus section Nigri reveals drivers in fungal speciation.</title>
        <authorList>
            <consortium name="DOE Joint Genome Institute"/>
            <person name="Vesth T.C."/>
            <person name="Nybo J."/>
            <person name="Theobald S."/>
            <person name="Brandl J."/>
            <person name="Frisvad J.C."/>
            <person name="Nielsen K.F."/>
            <person name="Lyhne E.K."/>
            <person name="Kogle M.E."/>
            <person name="Kuo A."/>
            <person name="Riley R."/>
            <person name="Clum A."/>
            <person name="Nolan M."/>
            <person name="Lipzen A."/>
            <person name="Salamov A."/>
            <person name="Henrissat B."/>
            <person name="Wiebenga A."/>
            <person name="De vries R.P."/>
            <person name="Grigoriev I.V."/>
            <person name="Mortensen U.H."/>
            <person name="Andersen M.R."/>
            <person name="Baker S.E."/>
        </authorList>
    </citation>
    <scope>NUCLEOTIDE SEQUENCE [LARGE SCALE GENOMIC DNA]</scope>
    <source>
        <strain evidence="2 3">CBS 114.80</strain>
    </source>
</reference>
<evidence type="ECO:0000256" key="1">
    <source>
        <dbReference type="SAM" id="MobiDB-lite"/>
    </source>
</evidence>
<gene>
    <name evidence="2" type="ORF">BP00DRAFT_414605</name>
</gene>
<name>A0A2V5I998_9EURO</name>
<sequence>MGNLTVTELHDALPGGTYLDWLVVADVLHQILVDANHLTKPIRHLRIRMRLEDQLTDRLPQLPPFIRSAYAADQANCMLYLFRYMMKLKGDLQARCRKRRRALPAHAAAGALGTFTEPPANVISKHSVEINVRRAGKPATRHQSNWRYYYTDDGDGGRVVCRLPPGMYGAFLEKIRDQRVHYRRDRDVLQPLWPEAESMNVAVRGLREEVGAVVEGEEAWLRALFALMHSDTGPVWFVGWEKNPDGVDGDICPGHGRPGSELQCMHGTSLGDEAARDHESSPGSPTSSPAHDLHPEDDPHPEDDLPSEPGIPPAAPTRETLHLHAREPHPPTNNTTRPRLFVPRVINPLRPPPPQPQPTKTPALSDRDRDSPPARPSTIPRLLNPPAQPDCAETDRRSRRHIAISSLLN</sequence>
<evidence type="ECO:0000313" key="3">
    <source>
        <dbReference type="Proteomes" id="UP000248817"/>
    </source>
</evidence>
<feature type="compositionally biased region" description="Basic and acidic residues" evidence="1">
    <location>
        <begin position="319"/>
        <end position="329"/>
    </location>
</feature>
<evidence type="ECO:0000313" key="2">
    <source>
        <dbReference type="EMBL" id="PYI32621.1"/>
    </source>
</evidence>